<evidence type="ECO:0000313" key="2">
    <source>
        <dbReference type="EMBL" id="GAG76381.1"/>
    </source>
</evidence>
<dbReference type="PIRSF" id="PIRSF500136">
    <property type="entry name" value="UDP_ManNAc_DH"/>
    <property type="match status" value="1"/>
</dbReference>
<accession>X1BW44</accession>
<dbReference type="Gene3D" id="3.40.50.720">
    <property type="entry name" value="NAD(P)-binding Rossmann-like Domain"/>
    <property type="match status" value="1"/>
</dbReference>
<name>X1BW44_9ZZZZ</name>
<dbReference type="GO" id="GO:0016616">
    <property type="term" value="F:oxidoreductase activity, acting on the CH-OH group of donors, NAD or NADP as acceptor"/>
    <property type="evidence" value="ECO:0007669"/>
    <property type="project" value="InterPro"/>
</dbReference>
<dbReference type="GO" id="GO:0000271">
    <property type="term" value="P:polysaccharide biosynthetic process"/>
    <property type="evidence" value="ECO:0007669"/>
    <property type="project" value="InterPro"/>
</dbReference>
<sequence>MWRSLHEKSERARNFKGYILDAIIPQANLASYSETMIKMITDYECVSVHGLGYVSLTLAAAWLRVGYRVLGVDILEKKVKELNDGAITFVDAKVKRVILEAVNNGRFKATVDGVQASKQSEVKVIAVPVGLTDDGQPILGSLEVAVKTLANGLKIGDAVILESSVPPGTTTNIVKPLLEETSGLDA</sequence>
<dbReference type="AlphaFoldDB" id="X1BW44"/>
<reference evidence="2" key="1">
    <citation type="journal article" date="2014" name="Front. Microbiol.">
        <title>High frequency of phylogenetically diverse reductive dehalogenase-homologous genes in deep subseafloor sedimentary metagenomes.</title>
        <authorList>
            <person name="Kawai M."/>
            <person name="Futagami T."/>
            <person name="Toyoda A."/>
            <person name="Takaki Y."/>
            <person name="Nishi S."/>
            <person name="Hori S."/>
            <person name="Arai W."/>
            <person name="Tsubouchi T."/>
            <person name="Morono Y."/>
            <person name="Uchiyama I."/>
            <person name="Ito T."/>
            <person name="Fujiyama A."/>
            <person name="Inagaki F."/>
            <person name="Takami H."/>
        </authorList>
    </citation>
    <scope>NUCLEOTIDE SEQUENCE</scope>
    <source>
        <strain evidence="2">Expedition CK06-06</strain>
    </source>
</reference>
<dbReference type="InterPro" id="IPR036291">
    <property type="entry name" value="NAD(P)-bd_dom_sf"/>
</dbReference>
<dbReference type="SUPFAM" id="SSF51735">
    <property type="entry name" value="NAD(P)-binding Rossmann-fold domains"/>
    <property type="match status" value="1"/>
</dbReference>
<feature type="non-terminal residue" evidence="2">
    <location>
        <position position="186"/>
    </location>
</feature>
<organism evidence="2">
    <name type="scientific">marine sediment metagenome</name>
    <dbReference type="NCBI Taxonomy" id="412755"/>
    <lineage>
        <taxon>unclassified sequences</taxon>
        <taxon>metagenomes</taxon>
        <taxon>ecological metagenomes</taxon>
    </lineage>
</organism>
<dbReference type="InterPro" id="IPR001732">
    <property type="entry name" value="UDP-Glc/GDP-Man_DH_N"/>
</dbReference>
<dbReference type="GO" id="GO:0051287">
    <property type="term" value="F:NAD binding"/>
    <property type="evidence" value="ECO:0007669"/>
    <property type="project" value="InterPro"/>
</dbReference>
<evidence type="ECO:0000259" key="1">
    <source>
        <dbReference type="Pfam" id="PF03721"/>
    </source>
</evidence>
<dbReference type="Pfam" id="PF03721">
    <property type="entry name" value="UDPG_MGDP_dh_N"/>
    <property type="match status" value="1"/>
</dbReference>
<dbReference type="InterPro" id="IPR017476">
    <property type="entry name" value="UDP-Glc/GDP-Man"/>
</dbReference>
<feature type="domain" description="UDP-glucose/GDP-mannose dehydrogenase N-terminal" evidence="1">
    <location>
        <begin position="46"/>
        <end position="182"/>
    </location>
</feature>
<protein>
    <recommendedName>
        <fullName evidence="1">UDP-glucose/GDP-mannose dehydrogenase N-terminal domain-containing protein</fullName>
    </recommendedName>
</protein>
<dbReference type="PANTHER" id="PTHR43491:SF5">
    <property type="entry name" value="UDP-N-ACETYL-D-MANNOSAMINE DEHYDROGENASE"/>
    <property type="match status" value="1"/>
</dbReference>
<dbReference type="EMBL" id="BART01012041">
    <property type="protein sequence ID" value="GAG76381.1"/>
    <property type="molecule type" value="Genomic_DNA"/>
</dbReference>
<dbReference type="PIRSF" id="PIRSF000124">
    <property type="entry name" value="UDPglc_GDPman_dh"/>
    <property type="match status" value="1"/>
</dbReference>
<comment type="caution">
    <text evidence="2">The sequence shown here is derived from an EMBL/GenBank/DDBJ whole genome shotgun (WGS) entry which is preliminary data.</text>
</comment>
<proteinExistence type="predicted"/>
<dbReference type="GO" id="GO:0016628">
    <property type="term" value="F:oxidoreductase activity, acting on the CH-CH group of donors, NAD or NADP as acceptor"/>
    <property type="evidence" value="ECO:0007669"/>
    <property type="project" value="InterPro"/>
</dbReference>
<dbReference type="PANTHER" id="PTHR43491">
    <property type="entry name" value="UDP-N-ACETYL-D-MANNOSAMINE DEHYDROGENASE"/>
    <property type="match status" value="1"/>
</dbReference>
<gene>
    <name evidence="2" type="ORF">S01H4_25336</name>
</gene>
<dbReference type="InterPro" id="IPR028359">
    <property type="entry name" value="UDP_ManNAc/GlcNAc_DH"/>
</dbReference>